<evidence type="ECO:0000256" key="4">
    <source>
        <dbReference type="ARBA" id="ARBA00022843"/>
    </source>
</evidence>
<keyword evidence="4" id="KW-0832">Ubl conjugation</keyword>
<dbReference type="GO" id="GO:0034727">
    <property type="term" value="P:piecemeal microautophagy of the nucleus"/>
    <property type="evidence" value="ECO:0007669"/>
    <property type="project" value="TreeGrafter"/>
</dbReference>
<evidence type="ECO:0000256" key="5">
    <source>
        <dbReference type="ARBA" id="ARBA00023006"/>
    </source>
</evidence>
<dbReference type="InterPro" id="IPR048939">
    <property type="entry name" value="ATG5_UblA"/>
</dbReference>
<dbReference type="GO" id="GO:0034274">
    <property type="term" value="C:Atg12-Atg5-Atg16 complex"/>
    <property type="evidence" value="ECO:0007669"/>
    <property type="project" value="TreeGrafter"/>
</dbReference>
<dbReference type="GO" id="GO:0000422">
    <property type="term" value="P:autophagy of mitochondrion"/>
    <property type="evidence" value="ECO:0007669"/>
    <property type="project" value="TreeGrafter"/>
</dbReference>
<evidence type="ECO:0000259" key="7">
    <source>
        <dbReference type="Pfam" id="PF20638"/>
    </source>
</evidence>
<gene>
    <name evidence="8" type="ORF">CANCADRAFT_1404</name>
</gene>
<dbReference type="GO" id="GO:0061908">
    <property type="term" value="C:phagophore"/>
    <property type="evidence" value="ECO:0007669"/>
    <property type="project" value="TreeGrafter"/>
</dbReference>
<dbReference type="Gene3D" id="1.10.246.190">
    <property type="entry name" value="Autophagy protein Apg5, helix rich domain"/>
    <property type="match status" value="1"/>
</dbReference>
<proteinExistence type="inferred from homology"/>
<keyword evidence="3" id="KW-1017">Isopeptide bond</keyword>
<sequence length="212" mass="24302">MARNSYWPCYIDQIKAFFHDYINITQLNDEEWYLESTQNLDIVDWTIPVGVLYDTLNIAGLFKTRLRCTDVPVTLLPRSRNGVQAQWLQRLKESGFLRYNSVSAVMGLEKKDIEGMWEAISANDGESFAKRRAKIRASTHNFPGKIYTKQLSQCIRIPLAFTVGDLQEKYHCPGYISQGIVLDSTWKFQDIFPFLMSGDGFVHLVSFSAPVS</sequence>
<feature type="domain" description="Autophagy protein ATG5 alpha-helical bundle region" evidence="6">
    <location>
        <begin position="83"/>
        <end position="135"/>
    </location>
</feature>
<comment type="similarity">
    <text evidence="2">Belongs to the ATG5 family.</text>
</comment>
<dbReference type="PANTHER" id="PTHR13040:SF2">
    <property type="entry name" value="AUTOPHAGY PROTEIN 5"/>
    <property type="match status" value="1"/>
</dbReference>
<dbReference type="GO" id="GO:0006995">
    <property type="term" value="P:cellular response to nitrogen starvation"/>
    <property type="evidence" value="ECO:0007669"/>
    <property type="project" value="TreeGrafter"/>
</dbReference>
<dbReference type="Pfam" id="PF20638">
    <property type="entry name" value="ATG5_UblA"/>
    <property type="match status" value="1"/>
</dbReference>
<feature type="domain" description="Autophagy protein ATG5 UblA" evidence="7">
    <location>
        <begin position="2"/>
        <end position="57"/>
    </location>
</feature>
<dbReference type="Pfam" id="PF20637">
    <property type="entry name" value="ATG5_HBR"/>
    <property type="match status" value="1"/>
</dbReference>
<dbReference type="Gene3D" id="3.10.20.620">
    <property type="match status" value="1"/>
</dbReference>
<evidence type="ECO:0000313" key="9">
    <source>
        <dbReference type="Proteomes" id="UP000095023"/>
    </source>
</evidence>
<organism evidence="8 9">
    <name type="scientific">Tortispora caseinolytica NRRL Y-17796</name>
    <dbReference type="NCBI Taxonomy" id="767744"/>
    <lineage>
        <taxon>Eukaryota</taxon>
        <taxon>Fungi</taxon>
        <taxon>Dikarya</taxon>
        <taxon>Ascomycota</taxon>
        <taxon>Saccharomycotina</taxon>
        <taxon>Trigonopsidomycetes</taxon>
        <taxon>Trigonopsidales</taxon>
        <taxon>Trigonopsidaceae</taxon>
        <taxon>Tortispora</taxon>
    </lineage>
</organism>
<name>A0A1E4TM21_9ASCO</name>
<dbReference type="InterPro" id="IPR042526">
    <property type="entry name" value="Atg5_HR"/>
</dbReference>
<protein>
    <submittedName>
        <fullName evidence="8">Uncharacterized protein</fullName>
    </submittedName>
</protein>
<keyword evidence="5" id="KW-0072">Autophagy</keyword>
<accession>A0A1E4TM21</accession>
<evidence type="ECO:0000256" key="1">
    <source>
        <dbReference type="ARBA" id="ARBA00004623"/>
    </source>
</evidence>
<evidence type="ECO:0000256" key="3">
    <source>
        <dbReference type="ARBA" id="ARBA00022499"/>
    </source>
</evidence>
<dbReference type="GO" id="GO:0034045">
    <property type="term" value="C:phagophore assembly site membrane"/>
    <property type="evidence" value="ECO:0007669"/>
    <property type="project" value="UniProtKB-SubCell"/>
</dbReference>
<comment type="subcellular location">
    <subcellularLocation>
        <location evidence="1">Preautophagosomal structure membrane</location>
        <topology evidence="1">Peripheral membrane protein</topology>
    </subcellularLocation>
</comment>
<dbReference type="InterPro" id="IPR042527">
    <property type="entry name" value="Atg5_UblA_dom_sf"/>
</dbReference>
<evidence type="ECO:0000313" key="8">
    <source>
        <dbReference type="EMBL" id="ODV92810.1"/>
    </source>
</evidence>
<dbReference type="InterPro" id="IPR048940">
    <property type="entry name" value="ATG5_HBR"/>
</dbReference>
<dbReference type="GO" id="GO:0019776">
    <property type="term" value="F:Atg8-family ligase activity"/>
    <property type="evidence" value="ECO:0007669"/>
    <property type="project" value="TreeGrafter"/>
</dbReference>
<dbReference type="AlphaFoldDB" id="A0A1E4TM21"/>
<dbReference type="GO" id="GO:0005776">
    <property type="term" value="C:autophagosome"/>
    <property type="evidence" value="ECO:0007669"/>
    <property type="project" value="TreeGrafter"/>
</dbReference>
<dbReference type="PANTHER" id="PTHR13040">
    <property type="entry name" value="AUTOPHAGY PROTEIN 5"/>
    <property type="match status" value="1"/>
</dbReference>
<dbReference type="EMBL" id="KV453841">
    <property type="protein sequence ID" value="ODV92810.1"/>
    <property type="molecule type" value="Genomic_DNA"/>
</dbReference>
<evidence type="ECO:0000256" key="2">
    <source>
        <dbReference type="ARBA" id="ARBA00006910"/>
    </source>
</evidence>
<keyword evidence="9" id="KW-1185">Reference proteome</keyword>
<dbReference type="OrthoDB" id="272162at2759"/>
<dbReference type="GO" id="GO:0044233">
    <property type="term" value="C:mitochondria-associated endoplasmic reticulum membrane contact site"/>
    <property type="evidence" value="ECO:0007669"/>
    <property type="project" value="TreeGrafter"/>
</dbReference>
<evidence type="ECO:0000259" key="6">
    <source>
        <dbReference type="Pfam" id="PF20637"/>
    </source>
</evidence>
<reference evidence="9" key="1">
    <citation type="submission" date="2016-02" db="EMBL/GenBank/DDBJ databases">
        <title>Comparative genomics of biotechnologically important yeasts.</title>
        <authorList>
            <consortium name="DOE Joint Genome Institute"/>
            <person name="Riley R."/>
            <person name="Haridas S."/>
            <person name="Wolfe K.H."/>
            <person name="Lopes M.R."/>
            <person name="Hittinger C.T."/>
            <person name="Goker M."/>
            <person name="Salamov A."/>
            <person name="Wisecaver J."/>
            <person name="Long T.M."/>
            <person name="Aerts A.L."/>
            <person name="Barry K."/>
            <person name="Choi C."/>
            <person name="Clum A."/>
            <person name="Coughlan A.Y."/>
            <person name="Deshpande S."/>
            <person name="Douglass A.P."/>
            <person name="Hanson S.J."/>
            <person name="Klenk H.-P."/>
            <person name="Labutti K."/>
            <person name="Lapidus A."/>
            <person name="Lindquist E."/>
            <person name="Lipzen A."/>
            <person name="Meier-Kolthoff J.P."/>
            <person name="Ohm R.A."/>
            <person name="Otillar R.P."/>
            <person name="Pangilinan J."/>
            <person name="Peng Y."/>
            <person name="Rokas A."/>
            <person name="Rosa C.A."/>
            <person name="Scheuner C."/>
            <person name="Sibirny A.A."/>
            <person name="Slot J.C."/>
            <person name="Stielow J.B."/>
            <person name="Sun H."/>
            <person name="Kurtzman C.P."/>
            <person name="Blackwell M."/>
            <person name="Jeffries T.W."/>
            <person name="Grigoriev I.V."/>
        </authorList>
    </citation>
    <scope>NUCLEOTIDE SEQUENCE [LARGE SCALE GENOMIC DNA]</scope>
    <source>
        <strain evidence="9">NRRL Y-17796</strain>
    </source>
</reference>
<dbReference type="InterPro" id="IPR007239">
    <property type="entry name" value="Atg5"/>
</dbReference>
<dbReference type="Proteomes" id="UP000095023">
    <property type="component" value="Unassembled WGS sequence"/>
</dbReference>